<dbReference type="EMBL" id="CAADFY010000013">
    <property type="protein sequence ID" value="VFK52744.1"/>
    <property type="molecule type" value="Genomic_DNA"/>
</dbReference>
<dbReference type="SUPFAM" id="SSF53807">
    <property type="entry name" value="Helical backbone' metal receptor"/>
    <property type="match status" value="1"/>
</dbReference>
<dbReference type="PANTHER" id="PTHR30535:SF34">
    <property type="entry name" value="MOLYBDATE-BINDING PROTEIN MOLA"/>
    <property type="match status" value="1"/>
</dbReference>
<dbReference type="InterPro" id="IPR002491">
    <property type="entry name" value="ABC_transptr_periplasmic_BD"/>
</dbReference>
<feature type="transmembrane region" description="Helical" evidence="2">
    <location>
        <begin position="12"/>
        <end position="34"/>
    </location>
</feature>
<dbReference type="EMBL" id="CAADFV010000015">
    <property type="protein sequence ID" value="VFK53334.1"/>
    <property type="molecule type" value="Genomic_DNA"/>
</dbReference>
<gene>
    <name evidence="6" type="ORF">BECKTUN1418D_GA0071000_108710</name>
    <name evidence="5" type="ORF">BECKTUN1418E_GA0071001_10157</name>
    <name evidence="4" type="ORF">BECKTUN1418F_GA0071002_10137</name>
</gene>
<dbReference type="PROSITE" id="PS50983">
    <property type="entry name" value="FE_B12_PBP"/>
    <property type="match status" value="1"/>
</dbReference>
<dbReference type="InterPro" id="IPR050902">
    <property type="entry name" value="ABC_Transporter_SBP"/>
</dbReference>
<dbReference type="InterPro" id="IPR054828">
    <property type="entry name" value="Vit_B12_bind_prot"/>
</dbReference>
<proteinExistence type="predicted"/>
<dbReference type="PANTHER" id="PTHR30535">
    <property type="entry name" value="VITAMIN B12-BINDING PROTEIN"/>
    <property type="match status" value="1"/>
</dbReference>
<evidence type="ECO:0000256" key="2">
    <source>
        <dbReference type="SAM" id="Phobius"/>
    </source>
</evidence>
<evidence type="ECO:0000256" key="1">
    <source>
        <dbReference type="ARBA" id="ARBA00022729"/>
    </source>
</evidence>
<dbReference type="NCBIfam" id="NF038402">
    <property type="entry name" value="TroA_like"/>
    <property type="match status" value="1"/>
</dbReference>
<evidence type="ECO:0000313" key="4">
    <source>
        <dbReference type="EMBL" id="VFK52744.1"/>
    </source>
</evidence>
<dbReference type="CDD" id="cd01144">
    <property type="entry name" value="BtuF"/>
    <property type="match status" value="1"/>
</dbReference>
<dbReference type="EMBL" id="CAADFX010000087">
    <property type="protein sequence ID" value="VFK58671.1"/>
    <property type="molecule type" value="Genomic_DNA"/>
</dbReference>
<organism evidence="4">
    <name type="scientific">Candidatus Kentrum sp. TUN</name>
    <dbReference type="NCBI Taxonomy" id="2126343"/>
    <lineage>
        <taxon>Bacteria</taxon>
        <taxon>Pseudomonadati</taxon>
        <taxon>Pseudomonadota</taxon>
        <taxon>Gammaproteobacteria</taxon>
        <taxon>Candidatus Kentrum</taxon>
    </lineage>
</organism>
<keyword evidence="2" id="KW-0472">Membrane</keyword>
<evidence type="ECO:0000259" key="3">
    <source>
        <dbReference type="PROSITE" id="PS50983"/>
    </source>
</evidence>
<protein>
    <submittedName>
        <fullName evidence="4">Iron complex transport system substrate-binding protein</fullName>
    </submittedName>
</protein>
<name>A0A450ZG16_9GAMM</name>
<keyword evidence="2" id="KW-1133">Transmembrane helix</keyword>
<reference evidence="4" key="1">
    <citation type="submission" date="2019-02" db="EMBL/GenBank/DDBJ databases">
        <authorList>
            <person name="Gruber-Vodicka R. H."/>
            <person name="Seah K. B. B."/>
        </authorList>
    </citation>
    <scope>NUCLEOTIDE SEQUENCE</scope>
    <source>
        <strain evidence="6">BECK_BY1</strain>
        <strain evidence="5">BECK_BY2</strain>
        <strain evidence="4">BECK_BY3</strain>
    </source>
</reference>
<accession>A0A450ZG16</accession>
<feature type="domain" description="Fe/B12 periplasmic-binding" evidence="3">
    <location>
        <begin position="59"/>
        <end position="310"/>
    </location>
</feature>
<dbReference type="Pfam" id="PF01497">
    <property type="entry name" value="Peripla_BP_2"/>
    <property type="match status" value="1"/>
</dbReference>
<keyword evidence="1" id="KW-0732">Signal</keyword>
<keyword evidence="2" id="KW-0812">Transmembrane</keyword>
<dbReference type="Gene3D" id="3.40.50.1980">
    <property type="entry name" value="Nitrogenase molybdenum iron protein domain"/>
    <property type="match status" value="2"/>
</dbReference>
<evidence type="ECO:0000313" key="6">
    <source>
        <dbReference type="EMBL" id="VFK58671.1"/>
    </source>
</evidence>
<evidence type="ECO:0000313" key="5">
    <source>
        <dbReference type="EMBL" id="VFK53334.1"/>
    </source>
</evidence>
<dbReference type="AlphaFoldDB" id="A0A450ZG16"/>
<sequence>MHESCFIGSRRSFAGYFPLSLWSLMMVGLCWSLMGPAMAEISVQDAKGRTITLQRPAQRIVSLAPHVTEMLFALGAGDRIVGTVHYSDFPPEAKKIPRVGGYHQLDLEQIYALQPDLVLGWSGGNERDQIEMLMKLGLRVFISEPHRVTDIIEGMDVFAMLIGTRPQAEALLDSLRDDWNSLGQRYAHRHPIRVFYQIWNRPLMTINSHHMIDDVIRQCGGRNVFGELPTLIPKIGHEAVIQTDPDVIIASGMGEARPEWLNQWMRWKGLRAVRNNHLYFIPPDLIQRHSPRILQGAALLCEQLERARAE</sequence>